<keyword evidence="5" id="KW-1185">Reference proteome</keyword>
<dbReference type="EMBL" id="JAUSUH010000003">
    <property type="protein sequence ID" value="MDQ0347594.1"/>
    <property type="molecule type" value="Genomic_DNA"/>
</dbReference>
<keyword evidence="1" id="KW-1133">Transmembrane helix</keyword>
<name>A0ABU0DGN2_9HYPH</name>
<dbReference type="Gene3D" id="2.60.120.1440">
    <property type="match status" value="1"/>
</dbReference>
<dbReference type="InterPro" id="IPR032623">
    <property type="entry name" value="FecR_N"/>
</dbReference>
<protein>
    <submittedName>
        <fullName evidence="4">Transmembrane sensor</fullName>
    </submittedName>
</protein>
<accession>A0ABU0DGN2</accession>
<dbReference type="PANTHER" id="PTHR30273">
    <property type="entry name" value="PERIPLASMIC SIGNAL SENSOR AND SIGMA FACTOR ACTIVATOR FECR-RELATED"/>
    <property type="match status" value="1"/>
</dbReference>
<reference evidence="4 5" key="1">
    <citation type="submission" date="2023-07" db="EMBL/GenBank/DDBJ databases">
        <title>Genomic Encyclopedia of Type Strains, Phase IV (KMG-IV): sequencing the most valuable type-strain genomes for metagenomic binning, comparative biology and taxonomic classification.</title>
        <authorList>
            <person name="Goeker M."/>
        </authorList>
    </citation>
    <scope>NUCLEOTIDE SEQUENCE [LARGE SCALE GENOMIC DNA]</scope>
    <source>
        <strain evidence="4 5">DSM 1277</strain>
    </source>
</reference>
<feature type="domain" description="FecR protein" evidence="2">
    <location>
        <begin position="117"/>
        <end position="208"/>
    </location>
</feature>
<keyword evidence="1" id="KW-0472">Membrane</keyword>
<dbReference type="PANTHER" id="PTHR30273:SF2">
    <property type="entry name" value="PROTEIN FECR"/>
    <property type="match status" value="1"/>
</dbReference>
<feature type="domain" description="FecR N-terminal" evidence="3">
    <location>
        <begin position="13"/>
        <end position="52"/>
    </location>
</feature>
<dbReference type="PIRSF" id="PIRSF018266">
    <property type="entry name" value="FecR"/>
    <property type="match status" value="1"/>
</dbReference>
<comment type="caution">
    <text evidence="4">The sequence shown here is derived from an EMBL/GenBank/DDBJ whole genome shotgun (WGS) entry which is preliminary data.</text>
</comment>
<organism evidence="4 5">
    <name type="scientific">Ancylobacter vacuolatus</name>
    <dbReference type="NCBI Taxonomy" id="223389"/>
    <lineage>
        <taxon>Bacteria</taxon>
        <taxon>Pseudomonadati</taxon>
        <taxon>Pseudomonadota</taxon>
        <taxon>Alphaproteobacteria</taxon>
        <taxon>Hyphomicrobiales</taxon>
        <taxon>Xanthobacteraceae</taxon>
        <taxon>Ancylobacter</taxon>
    </lineage>
</organism>
<dbReference type="Pfam" id="PF04773">
    <property type="entry name" value="FecR"/>
    <property type="match status" value="1"/>
</dbReference>
<dbReference type="Pfam" id="PF16220">
    <property type="entry name" value="DUF4880"/>
    <property type="match status" value="1"/>
</dbReference>
<evidence type="ECO:0000313" key="4">
    <source>
        <dbReference type="EMBL" id="MDQ0347594.1"/>
    </source>
</evidence>
<dbReference type="InterPro" id="IPR012373">
    <property type="entry name" value="Ferrdict_sens_TM"/>
</dbReference>
<evidence type="ECO:0000259" key="3">
    <source>
        <dbReference type="Pfam" id="PF16220"/>
    </source>
</evidence>
<gene>
    <name evidence="4" type="ORF">J2S76_002018</name>
</gene>
<sequence length="326" mass="35366">MTDDATLSLHEVAADWLMRVREAPGDAALARALAQWLEERDEHRRAYASVERSWQLMAALAPAAASPLADERQEAPHSRVMSFPRRLWRPLGIAAALAAGLAAFLAFPALLLLLEADYRTGTGARQALALDDGSRIELGADSAVAVDLNGTTRLVRLLAGEAFFEVRPDPARPFVVDAGGVDVTVLGTRFNVRLTSTDAGVELAEGAVSLDYPGHGQAHARLAPGESARVDLRTGALVKGEIAVDDIAVWREGRLFVQDATIAAVVEQLQRYHRAWITVPDGALAQQRVTGLYDLTDPDRALRALVEPHGGRMREISPYMRVLSRF</sequence>
<dbReference type="RefSeq" id="WP_307060036.1">
    <property type="nucleotide sequence ID" value="NZ_JAUSUH010000003.1"/>
</dbReference>
<dbReference type="Proteomes" id="UP001238467">
    <property type="component" value="Unassembled WGS sequence"/>
</dbReference>
<feature type="transmembrane region" description="Helical" evidence="1">
    <location>
        <begin position="91"/>
        <end position="114"/>
    </location>
</feature>
<evidence type="ECO:0000313" key="5">
    <source>
        <dbReference type="Proteomes" id="UP001238467"/>
    </source>
</evidence>
<proteinExistence type="predicted"/>
<evidence type="ECO:0000259" key="2">
    <source>
        <dbReference type="Pfam" id="PF04773"/>
    </source>
</evidence>
<keyword evidence="1 4" id="KW-0812">Transmembrane</keyword>
<evidence type="ECO:0000256" key="1">
    <source>
        <dbReference type="SAM" id="Phobius"/>
    </source>
</evidence>
<dbReference type="InterPro" id="IPR006860">
    <property type="entry name" value="FecR"/>
</dbReference>